<feature type="transmembrane region" description="Helical" evidence="6">
    <location>
        <begin position="393"/>
        <end position="410"/>
    </location>
</feature>
<feature type="transmembrane region" description="Helical" evidence="6">
    <location>
        <begin position="152"/>
        <end position="178"/>
    </location>
</feature>
<accession>R4K503</accession>
<keyword evidence="9" id="KW-1185">Reference proteome</keyword>
<dbReference type="PANTHER" id="PTHR23519:SF1">
    <property type="entry name" value="AUTOPHAGY-RELATED PROTEIN 22"/>
    <property type="match status" value="1"/>
</dbReference>
<keyword evidence="4 6" id="KW-1133">Transmembrane helix</keyword>
<dbReference type="Pfam" id="PF11700">
    <property type="entry name" value="ATG22"/>
    <property type="match status" value="2"/>
</dbReference>
<dbReference type="GO" id="GO:0022857">
    <property type="term" value="F:transmembrane transporter activity"/>
    <property type="evidence" value="ECO:0007669"/>
    <property type="project" value="InterPro"/>
</dbReference>
<evidence type="ECO:0000256" key="1">
    <source>
        <dbReference type="ARBA" id="ARBA00004651"/>
    </source>
</evidence>
<organism evidence="8 9">
    <name type="scientific">Clostridium pasteurianum BC1</name>
    <dbReference type="NCBI Taxonomy" id="86416"/>
    <lineage>
        <taxon>Bacteria</taxon>
        <taxon>Bacillati</taxon>
        <taxon>Bacillota</taxon>
        <taxon>Clostridia</taxon>
        <taxon>Eubacteriales</taxon>
        <taxon>Clostridiaceae</taxon>
        <taxon>Clostridium</taxon>
    </lineage>
</organism>
<evidence type="ECO:0000256" key="5">
    <source>
        <dbReference type="ARBA" id="ARBA00023136"/>
    </source>
</evidence>
<feature type="transmembrane region" description="Helical" evidence="6">
    <location>
        <begin position="326"/>
        <end position="348"/>
    </location>
</feature>
<feature type="transmembrane region" description="Helical" evidence="6">
    <location>
        <begin position="267"/>
        <end position="290"/>
    </location>
</feature>
<evidence type="ECO:0000259" key="7">
    <source>
        <dbReference type="PROSITE" id="PS50850"/>
    </source>
</evidence>
<keyword evidence="2" id="KW-0813">Transport</keyword>
<feature type="transmembrane region" description="Helical" evidence="6">
    <location>
        <begin position="58"/>
        <end position="76"/>
    </location>
</feature>
<feature type="transmembrane region" description="Helical" evidence="6">
    <location>
        <begin position="302"/>
        <end position="320"/>
    </location>
</feature>
<feature type="transmembrane region" description="Helical" evidence="6">
    <location>
        <begin position="12"/>
        <end position="38"/>
    </location>
</feature>
<dbReference type="PANTHER" id="PTHR23519">
    <property type="entry name" value="AUTOPHAGY-RELATED PROTEIN 22"/>
    <property type="match status" value="1"/>
</dbReference>
<dbReference type="HOGENOM" id="CLU_017518_3_0_9"/>
<sequence>MKKYNNVEKSWILYDCTISTYSMIIITTILPIYFRMIFENTGGSTAMATAYWGYSNSIGRLLIAIAAPILGTIADYKGYKMSFFKVFCIAGIVFTALMAGVPDSAWILLLVIFILSTIGNSGSNIFYDAFLVDVTSKKKMDMLSSIGFAAGYLGNIVAFAICMSIVILAGMHIIPISVSEACKITFIITAVWCTIFSLPMIKNVKQVYGIEREPKIVVNSFKRLFFTIKNIKQHKNLLIFLVAYFFFIDGVNTIITMATSFGADLGISSTTMLIVLLFTMIVAFPCAIIFGKLSEKFGGKKMLYFGIIIYSIICIYANFVHNSVGFWILAMLVATSQGGIQALSRSYFGKLAPKEKNNEFFGFYNIFGRFAAILGPFMVALATQITGKTSKGIFSILILFIIGGLILTRVSDKDSESTEEYPNENLAVRE</sequence>
<proteinExistence type="predicted"/>
<dbReference type="PROSITE" id="PS50850">
    <property type="entry name" value="MFS"/>
    <property type="match status" value="1"/>
</dbReference>
<dbReference type="OrthoDB" id="9768783at2"/>
<feature type="transmembrane region" description="Helical" evidence="6">
    <location>
        <begin position="107"/>
        <end position="131"/>
    </location>
</feature>
<evidence type="ECO:0000256" key="6">
    <source>
        <dbReference type="SAM" id="Phobius"/>
    </source>
</evidence>
<gene>
    <name evidence="8" type="ORF">Clopa_3452</name>
</gene>
<evidence type="ECO:0000256" key="4">
    <source>
        <dbReference type="ARBA" id="ARBA00022989"/>
    </source>
</evidence>
<dbReference type="GO" id="GO:0005886">
    <property type="term" value="C:plasma membrane"/>
    <property type="evidence" value="ECO:0007669"/>
    <property type="project" value="UniProtKB-SubCell"/>
</dbReference>
<dbReference type="PATRIC" id="fig|86416.3.peg.3446"/>
<feature type="transmembrane region" description="Helical" evidence="6">
    <location>
        <begin position="83"/>
        <end position="101"/>
    </location>
</feature>
<feature type="transmembrane region" description="Helical" evidence="6">
    <location>
        <begin position="184"/>
        <end position="201"/>
    </location>
</feature>
<feature type="domain" description="Major facilitator superfamily (MFS) profile" evidence="7">
    <location>
        <begin position="236"/>
        <end position="430"/>
    </location>
</feature>
<dbReference type="Proteomes" id="UP000013523">
    <property type="component" value="Chromosome"/>
</dbReference>
<evidence type="ECO:0000313" key="9">
    <source>
        <dbReference type="Proteomes" id="UP000013523"/>
    </source>
</evidence>
<protein>
    <submittedName>
        <fullName evidence="8">Major facilitator superfamily permease</fullName>
    </submittedName>
</protein>
<feature type="transmembrane region" description="Helical" evidence="6">
    <location>
        <begin position="360"/>
        <end position="381"/>
    </location>
</feature>
<dbReference type="InterPro" id="IPR024671">
    <property type="entry name" value="Atg22-like"/>
</dbReference>
<dbReference type="Gene3D" id="1.20.1250.20">
    <property type="entry name" value="MFS general substrate transporter like domains"/>
    <property type="match status" value="2"/>
</dbReference>
<dbReference type="InterPro" id="IPR050495">
    <property type="entry name" value="ATG22/LtaA_families"/>
</dbReference>
<dbReference type="InterPro" id="IPR036259">
    <property type="entry name" value="MFS_trans_sf"/>
</dbReference>
<dbReference type="EMBL" id="CP003261">
    <property type="protein sequence ID" value="AGK98242.1"/>
    <property type="molecule type" value="Genomic_DNA"/>
</dbReference>
<evidence type="ECO:0000313" key="8">
    <source>
        <dbReference type="EMBL" id="AGK98242.1"/>
    </source>
</evidence>
<dbReference type="STRING" id="86416.Clopa_3452"/>
<evidence type="ECO:0000256" key="2">
    <source>
        <dbReference type="ARBA" id="ARBA00022448"/>
    </source>
</evidence>
<dbReference type="eggNOG" id="COG2270">
    <property type="taxonomic scope" value="Bacteria"/>
</dbReference>
<dbReference type="InterPro" id="IPR020846">
    <property type="entry name" value="MFS_dom"/>
</dbReference>
<dbReference type="RefSeq" id="WP_015616526.1">
    <property type="nucleotide sequence ID" value="NC_021182.1"/>
</dbReference>
<feature type="transmembrane region" description="Helical" evidence="6">
    <location>
        <begin position="237"/>
        <end position="261"/>
    </location>
</feature>
<keyword evidence="3 6" id="KW-0812">Transmembrane</keyword>
<comment type="subcellular location">
    <subcellularLocation>
        <location evidence="1">Cell membrane</location>
        <topology evidence="1">Multi-pass membrane protein</topology>
    </subcellularLocation>
</comment>
<evidence type="ECO:0000256" key="3">
    <source>
        <dbReference type="ARBA" id="ARBA00022692"/>
    </source>
</evidence>
<dbReference type="AlphaFoldDB" id="R4K503"/>
<dbReference type="KEGG" id="cpas:Clopa_3452"/>
<keyword evidence="5 6" id="KW-0472">Membrane</keyword>
<name>R4K503_CLOPA</name>
<reference evidence="8 9" key="1">
    <citation type="submission" date="2012-01" db="EMBL/GenBank/DDBJ databases">
        <title>Complete sequence of chromosome of Clostridium pasteurianum BC1.</title>
        <authorList>
            <consortium name="US DOE Joint Genome Institute"/>
            <person name="Lucas S."/>
            <person name="Han J."/>
            <person name="Lapidus A."/>
            <person name="Cheng J.-F."/>
            <person name="Goodwin L."/>
            <person name="Pitluck S."/>
            <person name="Peters L."/>
            <person name="Mikhailova N."/>
            <person name="Teshima H."/>
            <person name="Detter J.C."/>
            <person name="Han C."/>
            <person name="Tapia R."/>
            <person name="Land M."/>
            <person name="Hauser L."/>
            <person name="Kyrpides N."/>
            <person name="Ivanova N."/>
            <person name="Pagani I."/>
            <person name="Dunn J."/>
            <person name="Taghavi S."/>
            <person name="Francis A."/>
            <person name="van der Lelie D."/>
            <person name="Woyke T."/>
        </authorList>
    </citation>
    <scope>NUCLEOTIDE SEQUENCE [LARGE SCALE GENOMIC DNA]</scope>
    <source>
        <strain evidence="8 9">BC1</strain>
    </source>
</reference>
<dbReference type="SUPFAM" id="SSF103473">
    <property type="entry name" value="MFS general substrate transporter"/>
    <property type="match status" value="1"/>
</dbReference>